<protein>
    <submittedName>
        <fullName evidence="8">ABC transporter permease</fullName>
    </submittedName>
</protein>
<evidence type="ECO:0000256" key="2">
    <source>
        <dbReference type="ARBA" id="ARBA00022475"/>
    </source>
</evidence>
<feature type="transmembrane region" description="Helical" evidence="6">
    <location>
        <begin position="174"/>
        <end position="197"/>
    </location>
</feature>
<feature type="transmembrane region" description="Helical" evidence="6">
    <location>
        <begin position="363"/>
        <end position="384"/>
    </location>
</feature>
<dbReference type="PANTHER" id="PTHR30294:SF29">
    <property type="entry name" value="MULTIDRUG ABC TRANSPORTER PERMEASE YBHS-RELATED"/>
    <property type="match status" value="1"/>
</dbReference>
<comment type="subcellular location">
    <subcellularLocation>
        <location evidence="1">Cell membrane</location>
        <topology evidence="1">Multi-pass membrane protein</topology>
    </subcellularLocation>
</comment>
<keyword evidence="2" id="KW-1003">Cell membrane</keyword>
<keyword evidence="5 6" id="KW-0472">Membrane</keyword>
<proteinExistence type="predicted"/>
<evidence type="ECO:0000256" key="3">
    <source>
        <dbReference type="ARBA" id="ARBA00022692"/>
    </source>
</evidence>
<dbReference type="InterPro" id="IPR013525">
    <property type="entry name" value="ABC2_TM"/>
</dbReference>
<dbReference type="Gene3D" id="3.40.190.10">
    <property type="entry name" value="Periplasmic binding protein-like II"/>
    <property type="match status" value="1"/>
</dbReference>
<comment type="caution">
    <text evidence="8">The sequence shown here is derived from an EMBL/GenBank/DDBJ whole genome shotgun (WGS) entry which is preliminary data.</text>
</comment>
<keyword evidence="9" id="KW-1185">Reference proteome</keyword>
<dbReference type="InterPro" id="IPR051449">
    <property type="entry name" value="ABC-2_transporter_component"/>
</dbReference>
<evidence type="ECO:0000313" key="8">
    <source>
        <dbReference type="EMBL" id="MEN7547942.1"/>
    </source>
</evidence>
<feature type="transmembrane region" description="Helical" evidence="6">
    <location>
        <begin position="391"/>
        <end position="413"/>
    </location>
</feature>
<evidence type="ECO:0000259" key="7">
    <source>
        <dbReference type="Pfam" id="PF12698"/>
    </source>
</evidence>
<dbReference type="SUPFAM" id="SSF53850">
    <property type="entry name" value="Periplasmic binding protein-like II"/>
    <property type="match status" value="1"/>
</dbReference>
<dbReference type="Pfam" id="PF12698">
    <property type="entry name" value="ABC2_membrane_3"/>
    <property type="match status" value="1"/>
</dbReference>
<keyword evidence="3 6" id="KW-0812">Transmembrane</keyword>
<dbReference type="AlphaFoldDB" id="A0AAW9S2X9"/>
<accession>A0AAW9S2X9</accession>
<feature type="transmembrane region" description="Helical" evidence="6">
    <location>
        <begin position="299"/>
        <end position="325"/>
    </location>
</feature>
<feature type="transmembrane region" description="Helical" evidence="6">
    <location>
        <begin position="21"/>
        <end position="45"/>
    </location>
</feature>
<keyword evidence="4 6" id="KW-1133">Transmembrane helix</keyword>
<evidence type="ECO:0000256" key="5">
    <source>
        <dbReference type="ARBA" id="ARBA00023136"/>
    </source>
</evidence>
<dbReference type="GO" id="GO:0005886">
    <property type="term" value="C:plasma membrane"/>
    <property type="evidence" value="ECO:0007669"/>
    <property type="project" value="UniProtKB-SubCell"/>
</dbReference>
<gene>
    <name evidence="8" type="ORF">AAG747_08480</name>
</gene>
<name>A0AAW9S2X9_9BACT</name>
<evidence type="ECO:0000256" key="4">
    <source>
        <dbReference type="ARBA" id="ARBA00022989"/>
    </source>
</evidence>
<feature type="transmembrane region" description="Helical" evidence="6">
    <location>
        <begin position="337"/>
        <end position="357"/>
    </location>
</feature>
<dbReference type="Proteomes" id="UP001403385">
    <property type="component" value="Unassembled WGS sequence"/>
</dbReference>
<reference evidence="8 9" key="1">
    <citation type="submission" date="2024-04" db="EMBL/GenBank/DDBJ databases">
        <title>Novel genus in family Flammeovirgaceae.</title>
        <authorList>
            <person name="Nguyen T.H."/>
            <person name="Vuong T.Q."/>
            <person name="Le H."/>
            <person name="Kim S.-G."/>
        </authorList>
    </citation>
    <scope>NUCLEOTIDE SEQUENCE [LARGE SCALE GENOMIC DNA]</scope>
    <source>
        <strain evidence="8 9">JCM 23209</strain>
    </source>
</reference>
<dbReference type="PANTHER" id="PTHR30294">
    <property type="entry name" value="MEMBRANE COMPONENT OF ABC TRANSPORTER YHHJ-RELATED"/>
    <property type="match status" value="1"/>
</dbReference>
<dbReference type="GO" id="GO:0140359">
    <property type="term" value="F:ABC-type transporter activity"/>
    <property type="evidence" value="ECO:0007669"/>
    <property type="project" value="InterPro"/>
</dbReference>
<evidence type="ECO:0000256" key="6">
    <source>
        <dbReference type="SAM" id="Phobius"/>
    </source>
</evidence>
<dbReference type="EMBL" id="JBDKWZ010000004">
    <property type="protein sequence ID" value="MEN7547942.1"/>
    <property type="molecule type" value="Genomic_DNA"/>
</dbReference>
<feature type="transmembrane region" description="Helical" evidence="6">
    <location>
        <begin position="229"/>
        <end position="254"/>
    </location>
</feature>
<organism evidence="8 9">
    <name type="scientific">Rapidithrix thailandica</name>
    <dbReference type="NCBI Taxonomy" id="413964"/>
    <lineage>
        <taxon>Bacteria</taxon>
        <taxon>Pseudomonadati</taxon>
        <taxon>Bacteroidota</taxon>
        <taxon>Cytophagia</taxon>
        <taxon>Cytophagales</taxon>
        <taxon>Flammeovirgaceae</taxon>
        <taxon>Rapidithrix</taxon>
    </lineage>
</organism>
<sequence length="437" mass="48910">MNKIFLIISREYITRVRKKSFIAMSIIGPLLIAALYAVPFLLAVYNNEEKVIKVVDESGLFIDKFHDSDKITFVFEELSSDFQQVKENFKGSSYDALLYIPDLNIEHPKGISIFSEKGISSLLQNDIENTIEKEIRDIKLKRSGVDVQVLQQLKTNVKINIISLNGGGEEKQSAIAATVVGAFGGILIYMFTFLYGAQVMRGIIEEKSNRIVEVMISSVKPFQLMMGKILGIAGVGLTQILIWVLLGLVITGVITSVVGVDYADLPINKSELIQTQLNQEIQSNPMDSEFVKGLLTIDYVFIVIAFVFYFLFGYLMYAALFGAIGAAVDSETDSQQFMLPVTLPLILSIVMSGAIITEPNGMIAFWMSMIPFTSPVVMMIRLPFIGFSWELLLSMGLLVLGFIATTWVAARIYRVGILMYGKKVTYRELSKWLFFKF</sequence>
<feature type="domain" description="ABC-2 type transporter transmembrane" evidence="7">
    <location>
        <begin position="19"/>
        <end position="410"/>
    </location>
</feature>
<evidence type="ECO:0000313" key="9">
    <source>
        <dbReference type="Proteomes" id="UP001403385"/>
    </source>
</evidence>
<evidence type="ECO:0000256" key="1">
    <source>
        <dbReference type="ARBA" id="ARBA00004651"/>
    </source>
</evidence>
<dbReference type="RefSeq" id="WP_346820724.1">
    <property type="nucleotide sequence ID" value="NZ_JBDKWZ010000004.1"/>
</dbReference>